<dbReference type="Gene3D" id="2.130.10.120">
    <property type="entry name" value="Prolyl oligopeptidase, N-terminal domain"/>
    <property type="match status" value="1"/>
</dbReference>
<dbReference type="InterPro" id="IPR029058">
    <property type="entry name" value="AB_hydrolase_fold"/>
</dbReference>
<keyword evidence="2" id="KW-0645">Protease</keyword>
<evidence type="ECO:0000259" key="6">
    <source>
        <dbReference type="Pfam" id="PF02897"/>
    </source>
</evidence>
<evidence type="ECO:0000313" key="7">
    <source>
        <dbReference type="EMBL" id="SUZ54805.1"/>
    </source>
</evidence>
<dbReference type="SUPFAM" id="SSF53474">
    <property type="entry name" value="alpha/beta-Hydrolases"/>
    <property type="match status" value="1"/>
</dbReference>
<protein>
    <recommendedName>
        <fullName evidence="8">Peptidase S9A N-terminal domain-containing protein</fullName>
    </recommendedName>
</protein>
<evidence type="ECO:0000259" key="5">
    <source>
        <dbReference type="Pfam" id="PF00326"/>
    </source>
</evidence>
<dbReference type="SUPFAM" id="SSF50993">
    <property type="entry name" value="Peptidase/esterase 'gauge' domain"/>
    <property type="match status" value="1"/>
</dbReference>
<gene>
    <name evidence="7" type="ORF">METZ01_LOCUS7659</name>
</gene>
<evidence type="ECO:0000256" key="1">
    <source>
        <dbReference type="ARBA" id="ARBA00005228"/>
    </source>
</evidence>
<name>A0A381NJS1_9ZZZZ</name>
<keyword evidence="3" id="KW-0378">Hydrolase</keyword>
<feature type="domain" description="Peptidase S9 prolyl oligopeptidase catalytic" evidence="5">
    <location>
        <begin position="465"/>
        <end position="676"/>
    </location>
</feature>
<dbReference type="Gene3D" id="3.40.50.1820">
    <property type="entry name" value="alpha/beta hydrolase"/>
    <property type="match status" value="1"/>
</dbReference>
<dbReference type="InterPro" id="IPR023302">
    <property type="entry name" value="Pept_S9A_N"/>
</dbReference>
<proteinExistence type="inferred from homology"/>
<accession>A0A381NJS1</accession>
<organism evidence="7">
    <name type="scientific">marine metagenome</name>
    <dbReference type="NCBI Taxonomy" id="408172"/>
    <lineage>
        <taxon>unclassified sequences</taxon>
        <taxon>metagenomes</taxon>
        <taxon>ecological metagenomes</taxon>
    </lineage>
</organism>
<dbReference type="InterPro" id="IPR001375">
    <property type="entry name" value="Peptidase_S9_cat"/>
</dbReference>
<dbReference type="Pfam" id="PF00326">
    <property type="entry name" value="Peptidase_S9"/>
    <property type="match status" value="1"/>
</dbReference>
<dbReference type="InterPro" id="IPR002470">
    <property type="entry name" value="Peptidase_S9A"/>
</dbReference>
<feature type="domain" description="Peptidase S9A N-terminal" evidence="6">
    <location>
        <begin position="3"/>
        <end position="404"/>
    </location>
</feature>
<evidence type="ECO:0000256" key="4">
    <source>
        <dbReference type="ARBA" id="ARBA00022825"/>
    </source>
</evidence>
<dbReference type="GO" id="GO:0004252">
    <property type="term" value="F:serine-type endopeptidase activity"/>
    <property type="evidence" value="ECO:0007669"/>
    <property type="project" value="InterPro"/>
</dbReference>
<comment type="similarity">
    <text evidence="1">Belongs to the peptidase S9A family.</text>
</comment>
<evidence type="ECO:0008006" key="8">
    <source>
        <dbReference type="Google" id="ProtNLM"/>
    </source>
</evidence>
<dbReference type="InterPro" id="IPR051543">
    <property type="entry name" value="Serine_Peptidase_S9A"/>
</dbReference>
<dbReference type="GO" id="GO:0006508">
    <property type="term" value="P:proteolysis"/>
    <property type="evidence" value="ECO:0007669"/>
    <property type="project" value="UniProtKB-KW"/>
</dbReference>
<sequence length="682" mass="78869">MNPPKPKKEAVEFEAHGVVRTDEYYWMRDDTRKNPEVINHLKSENKYLEEWFKADLDQRDELFEEITSRIPKKEDSVPIPFGTYEYFRRYEPDNEHAIYVRKKLKSKKEEVILDVNILAKKSKFYTLSNWSISPSEDLMALAEDTTGRRKYELKIKDIGADKFLSDSVKNTSGAMAWSLDGQYLFYVLREKETLLPYQVYRHKIGDKQSQDQLVYEEKDETFYVTVGNSRSMKYIEIDISSTTSSETLLIDAKNPKSEPIKVFAREDDHLYSVEDDTNRLLILTNWRAKNFRLIETSLSKSSKKASWKELVPHRDDVLLQSFLTYPSNIVLLERERGLRQIRVMSSKGKLLRKVKFNDPAYSTYFAANPEYHSKKLYFGYTSMRTPESVYSYDLKTGRRKLLKQAEVLGTFSPSVYKVERKSIEARDGTKVPVSLVYKRDSFKRGKNPLLVYGYGSYGNSIDPGFSSTRLTLLNRGFVFAIAHVRGGQELGRQWYEDGKMFKKLNTFYDFIDVTKGLIKQGYADYERVYAAGGSAGGMLMGAIMNMEPELYNGIISNVPFVDIITTMSDPSIPLTTGEYDEWGNPENQDEFEYIMQYSPYDNIDDLNYPSTLVTAGLWDSQVQYYEPAKYVAKLREYNKSSNPVLMKVNLSAGHSGVSGRFASLEEVAMEYAFLLRIDKNQR</sequence>
<dbReference type="PRINTS" id="PR00862">
    <property type="entry name" value="PROLIGOPTASE"/>
</dbReference>
<dbReference type="AlphaFoldDB" id="A0A381NJS1"/>
<dbReference type="Pfam" id="PF02897">
    <property type="entry name" value="Peptidase_S9_N"/>
    <property type="match status" value="1"/>
</dbReference>
<reference evidence="7" key="1">
    <citation type="submission" date="2018-05" db="EMBL/GenBank/DDBJ databases">
        <authorList>
            <person name="Lanie J.A."/>
            <person name="Ng W.-L."/>
            <person name="Kazmierczak K.M."/>
            <person name="Andrzejewski T.M."/>
            <person name="Davidsen T.M."/>
            <person name="Wayne K.J."/>
            <person name="Tettelin H."/>
            <person name="Glass J.I."/>
            <person name="Rusch D."/>
            <person name="Podicherti R."/>
            <person name="Tsui H.-C.T."/>
            <person name="Winkler M.E."/>
        </authorList>
    </citation>
    <scope>NUCLEOTIDE SEQUENCE</scope>
</reference>
<evidence type="ECO:0000256" key="3">
    <source>
        <dbReference type="ARBA" id="ARBA00022801"/>
    </source>
</evidence>
<evidence type="ECO:0000256" key="2">
    <source>
        <dbReference type="ARBA" id="ARBA00022670"/>
    </source>
</evidence>
<dbReference type="EMBL" id="UINC01000409">
    <property type="protein sequence ID" value="SUZ54805.1"/>
    <property type="molecule type" value="Genomic_DNA"/>
</dbReference>
<dbReference type="PANTHER" id="PTHR11757">
    <property type="entry name" value="PROTEASE FAMILY S9A OLIGOPEPTIDASE"/>
    <property type="match status" value="1"/>
</dbReference>
<dbReference type="PANTHER" id="PTHR11757:SF19">
    <property type="entry name" value="PROLYL ENDOPEPTIDASE-LIKE"/>
    <property type="match status" value="1"/>
</dbReference>
<keyword evidence="4" id="KW-0720">Serine protease</keyword>